<feature type="region of interest" description="Disordered" evidence="1">
    <location>
        <begin position="60"/>
        <end position="84"/>
    </location>
</feature>
<name>A0A873WND0_9CAUD</name>
<organism evidence="3 4">
    <name type="scientific">Providencia phage Kokobel1</name>
    <dbReference type="NCBI Taxonomy" id="2783540"/>
    <lineage>
        <taxon>Viruses</taxon>
        <taxon>Duplodnaviria</taxon>
        <taxon>Heunggongvirae</taxon>
        <taxon>Uroviricota</taxon>
        <taxon>Caudoviricetes</taxon>
        <taxon>Casjensviridae</taxon>
        <taxon>Kokobelvirus</taxon>
        <taxon>Kokobelvirus kokobel1</taxon>
    </lineage>
</organism>
<feature type="transmembrane region" description="Helical" evidence="2">
    <location>
        <begin position="6"/>
        <end position="25"/>
    </location>
</feature>
<evidence type="ECO:0000313" key="4">
    <source>
        <dbReference type="Proteomes" id="UP000663201"/>
    </source>
</evidence>
<keyword evidence="4" id="KW-1185">Reference proteome</keyword>
<evidence type="ECO:0000256" key="1">
    <source>
        <dbReference type="SAM" id="MobiDB-lite"/>
    </source>
</evidence>
<evidence type="ECO:0008006" key="5">
    <source>
        <dbReference type="Google" id="ProtNLM"/>
    </source>
</evidence>
<proteinExistence type="predicted"/>
<accession>A0A873WND0</accession>
<sequence length="84" mass="9405">MGFWAKVKAVALGVAAFFVLMFLTWRKGKQDGKQEQVVEDIIDAHVEQEKVIEVKNDVDSGINSLPSGGSNKRLRNGWMRKDGE</sequence>
<feature type="compositionally biased region" description="Polar residues" evidence="1">
    <location>
        <begin position="61"/>
        <end position="70"/>
    </location>
</feature>
<keyword evidence="2" id="KW-1133">Transmembrane helix</keyword>
<dbReference type="EMBL" id="MW145139">
    <property type="protein sequence ID" value="QPB11435.1"/>
    <property type="molecule type" value="Genomic_DNA"/>
</dbReference>
<keyword evidence="2" id="KW-0472">Membrane</keyword>
<protein>
    <recommendedName>
        <fullName evidence="5">I-spanin</fullName>
    </recommendedName>
</protein>
<dbReference type="RefSeq" id="YP_009997899.1">
    <property type="nucleotide sequence ID" value="NC_052979.1"/>
</dbReference>
<dbReference type="Proteomes" id="UP000663201">
    <property type="component" value="Segment"/>
</dbReference>
<keyword evidence="2" id="KW-0812">Transmembrane</keyword>
<evidence type="ECO:0000313" key="3">
    <source>
        <dbReference type="EMBL" id="QPB11435.1"/>
    </source>
</evidence>
<reference evidence="3" key="1">
    <citation type="submission" date="2020-10" db="EMBL/GenBank/DDBJ databases">
        <authorList>
            <person name="Ben Porat S."/>
            <person name="Alkalay-Oren S."/>
            <person name="Coppenhagen-Glazer S."/>
            <person name="Hazan R."/>
        </authorList>
    </citation>
    <scope>NUCLEOTIDE SEQUENCE</scope>
</reference>
<dbReference type="KEGG" id="vg:62680414"/>
<evidence type="ECO:0000256" key="2">
    <source>
        <dbReference type="SAM" id="Phobius"/>
    </source>
</evidence>
<dbReference type="GeneID" id="62680414"/>